<dbReference type="InterPro" id="IPR029787">
    <property type="entry name" value="Nucleotide_cyclase"/>
</dbReference>
<dbReference type="PANTHER" id="PTHR44757">
    <property type="entry name" value="DIGUANYLATE CYCLASE DGCP"/>
    <property type="match status" value="1"/>
</dbReference>
<name>A0AAW3ZMH8_9GAMM</name>
<dbReference type="CDD" id="cd01949">
    <property type="entry name" value="GGDEF"/>
    <property type="match status" value="1"/>
</dbReference>
<dbReference type="NCBIfam" id="TIGR00254">
    <property type="entry name" value="GGDEF"/>
    <property type="match status" value="1"/>
</dbReference>
<reference evidence="5 6" key="1">
    <citation type="submission" date="2020-09" db="EMBL/GenBank/DDBJ databases">
        <title>Pseudoxanthomonas sp. CAU 1598 isolated from sand of Yaerae Beach.</title>
        <authorList>
            <person name="Kim W."/>
        </authorList>
    </citation>
    <scope>NUCLEOTIDE SEQUENCE [LARGE SCALE GENOMIC DNA]</scope>
    <source>
        <strain evidence="5 6">CAU 1598</strain>
    </source>
</reference>
<dbReference type="InterPro" id="IPR000160">
    <property type="entry name" value="GGDEF_dom"/>
</dbReference>
<dbReference type="InterPro" id="IPR035965">
    <property type="entry name" value="PAS-like_dom_sf"/>
</dbReference>
<evidence type="ECO:0000259" key="3">
    <source>
        <dbReference type="PROSITE" id="PS50883"/>
    </source>
</evidence>
<dbReference type="SMART" id="SM00052">
    <property type="entry name" value="EAL"/>
    <property type="match status" value="1"/>
</dbReference>
<dbReference type="InterPro" id="IPR013655">
    <property type="entry name" value="PAS_fold_3"/>
</dbReference>
<evidence type="ECO:0000256" key="1">
    <source>
        <dbReference type="ARBA" id="ARBA00001946"/>
    </source>
</evidence>
<protein>
    <submittedName>
        <fullName evidence="5">EAL domain-containing protein</fullName>
    </submittedName>
</protein>
<dbReference type="FunFam" id="3.30.70.270:FF:000001">
    <property type="entry name" value="Diguanylate cyclase domain protein"/>
    <property type="match status" value="1"/>
</dbReference>
<dbReference type="InterPro" id="IPR035919">
    <property type="entry name" value="EAL_sf"/>
</dbReference>
<dbReference type="EMBL" id="JACYTR010000013">
    <property type="protein sequence ID" value="MBD8525854.1"/>
    <property type="molecule type" value="Genomic_DNA"/>
</dbReference>
<gene>
    <name evidence="5" type="ORF">IFO71_08870</name>
</gene>
<keyword evidence="6" id="KW-1185">Reference proteome</keyword>
<dbReference type="Gene3D" id="2.10.70.100">
    <property type="match status" value="1"/>
</dbReference>
<dbReference type="CDD" id="cd00130">
    <property type="entry name" value="PAS"/>
    <property type="match status" value="2"/>
</dbReference>
<dbReference type="Gene3D" id="3.30.70.270">
    <property type="match status" value="1"/>
</dbReference>
<dbReference type="Pfam" id="PF08447">
    <property type="entry name" value="PAS_3"/>
    <property type="match status" value="2"/>
</dbReference>
<dbReference type="InterPro" id="IPR001610">
    <property type="entry name" value="PAC"/>
</dbReference>
<dbReference type="CDD" id="cd01948">
    <property type="entry name" value="EAL"/>
    <property type="match status" value="1"/>
</dbReference>
<evidence type="ECO:0000313" key="6">
    <source>
        <dbReference type="Proteomes" id="UP000613768"/>
    </source>
</evidence>
<proteinExistence type="predicted"/>
<dbReference type="SUPFAM" id="SSF141868">
    <property type="entry name" value="EAL domain-like"/>
    <property type="match status" value="1"/>
</dbReference>
<dbReference type="InterPro" id="IPR043128">
    <property type="entry name" value="Rev_trsase/Diguanyl_cyclase"/>
</dbReference>
<dbReference type="Gene3D" id="3.20.20.450">
    <property type="entry name" value="EAL domain"/>
    <property type="match status" value="1"/>
</dbReference>
<dbReference type="Gene3D" id="3.30.450.20">
    <property type="entry name" value="PAS domain"/>
    <property type="match status" value="3"/>
</dbReference>
<dbReference type="RefSeq" id="WP_192029272.1">
    <property type="nucleotide sequence ID" value="NZ_JACYTR010000013.1"/>
</dbReference>
<evidence type="ECO:0000259" key="2">
    <source>
        <dbReference type="PROSITE" id="PS50113"/>
    </source>
</evidence>
<dbReference type="GO" id="GO:0003824">
    <property type="term" value="F:catalytic activity"/>
    <property type="evidence" value="ECO:0007669"/>
    <property type="project" value="UniProtKB-ARBA"/>
</dbReference>
<comment type="cofactor">
    <cofactor evidence="1">
        <name>Mg(2+)</name>
        <dbReference type="ChEBI" id="CHEBI:18420"/>
    </cofactor>
</comment>
<dbReference type="InterPro" id="IPR000700">
    <property type="entry name" value="PAS-assoc_C"/>
</dbReference>
<dbReference type="PANTHER" id="PTHR44757:SF2">
    <property type="entry name" value="BIOFILM ARCHITECTURE MAINTENANCE PROTEIN MBAA"/>
    <property type="match status" value="1"/>
</dbReference>
<feature type="domain" description="GGDEF" evidence="4">
    <location>
        <begin position="522"/>
        <end position="655"/>
    </location>
</feature>
<dbReference type="NCBIfam" id="TIGR00229">
    <property type="entry name" value="sensory_box"/>
    <property type="match status" value="1"/>
</dbReference>
<comment type="caution">
    <text evidence="5">The sequence shown here is derived from an EMBL/GenBank/DDBJ whole genome shotgun (WGS) entry which is preliminary data.</text>
</comment>
<dbReference type="AlphaFoldDB" id="A0AAW3ZMH8"/>
<dbReference type="PROSITE" id="PS50887">
    <property type="entry name" value="GGDEF"/>
    <property type="match status" value="1"/>
</dbReference>
<evidence type="ECO:0000259" key="4">
    <source>
        <dbReference type="PROSITE" id="PS50887"/>
    </source>
</evidence>
<feature type="domain" description="PAC" evidence="2">
    <location>
        <begin position="439"/>
        <end position="490"/>
    </location>
</feature>
<dbReference type="Pfam" id="PF00990">
    <property type="entry name" value="GGDEF"/>
    <property type="match status" value="1"/>
</dbReference>
<dbReference type="SUPFAM" id="SSF55073">
    <property type="entry name" value="Nucleotide cyclase"/>
    <property type="match status" value="1"/>
</dbReference>
<dbReference type="InterPro" id="IPR052155">
    <property type="entry name" value="Biofilm_reg_signaling"/>
</dbReference>
<organism evidence="5 6">
    <name type="scientific">Pseudomarimonas arenosa</name>
    <dbReference type="NCBI Taxonomy" id="2774145"/>
    <lineage>
        <taxon>Bacteria</taxon>
        <taxon>Pseudomonadati</taxon>
        <taxon>Pseudomonadota</taxon>
        <taxon>Gammaproteobacteria</taxon>
        <taxon>Lysobacterales</taxon>
        <taxon>Lysobacteraceae</taxon>
        <taxon>Pseudomarimonas</taxon>
    </lineage>
</organism>
<dbReference type="SUPFAM" id="SSF55785">
    <property type="entry name" value="PYP-like sensor domain (PAS domain)"/>
    <property type="match status" value="3"/>
</dbReference>
<feature type="domain" description="PAC" evidence="2">
    <location>
        <begin position="182"/>
        <end position="235"/>
    </location>
</feature>
<dbReference type="PROSITE" id="PS50883">
    <property type="entry name" value="EAL"/>
    <property type="match status" value="1"/>
</dbReference>
<dbReference type="InterPro" id="IPR001633">
    <property type="entry name" value="EAL_dom"/>
</dbReference>
<evidence type="ECO:0000313" key="5">
    <source>
        <dbReference type="EMBL" id="MBD8525854.1"/>
    </source>
</evidence>
<dbReference type="Pfam" id="PF00563">
    <property type="entry name" value="EAL"/>
    <property type="match status" value="1"/>
</dbReference>
<feature type="domain" description="EAL" evidence="3">
    <location>
        <begin position="664"/>
        <end position="918"/>
    </location>
</feature>
<dbReference type="SMART" id="SM00267">
    <property type="entry name" value="GGDEF"/>
    <property type="match status" value="1"/>
</dbReference>
<feature type="domain" description="PAC" evidence="2">
    <location>
        <begin position="311"/>
        <end position="363"/>
    </location>
</feature>
<dbReference type="SMART" id="SM00086">
    <property type="entry name" value="PAC"/>
    <property type="match status" value="3"/>
</dbReference>
<dbReference type="PROSITE" id="PS50113">
    <property type="entry name" value="PAC"/>
    <property type="match status" value="3"/>
</dbReference>
<accession>A0AAW3ZMH8</accession>
<dbReference type="Proteomes" id="UP000613768">
    <property type="component" value="Unassembled WGS sequence"/>
</dbReference>
<sequence>MDRVITHSLLQHPLPYALVLLDQAGDWLDGNAPAQRLLESSIWADLREPIEQAKHQLHVNADRAVRWQLDSEGASFDCLMTALTDDLGSVCGFSLSLDSRVEDPRDLDRRRAIDEVAAEELWDWKLDERMVRFPSPWHAAFGVGPESQEISIGDYFSRIHDDDRQAVQHAVAQYLRGRCKELRAEYRLRHADGRWRWVLARGHAQTWTPEGRVRRILGTHIDISGYKELEAQLRDREVLLGEAERLGDTGAWAWDPNSQSLWCSEGLYRITGLQHGHRLRDPELLFQLLSGDSREAFRKAFISLRVGGKPFNIEVDMPGADGAPRRLVARGEVIRDGNGHIERLIGVMHDITSRLAREESERIRNEMLDRVAQVGHIGGWEYNIWTNELRWTEENYRIHGIPVGKPVGIDSTKHMYLGHSREIFEAAVARMLNGERELDTIEVQFVTPDEERIWLRITGRLERRDGKPFRITGLTRDITAEREAGERIEQLAHYDTLTGLPNRFQFRELAATAVAAARRSGSALALMFLDLDRFKHVNDTLGHEAGDQLLLDVAGRIRAAVRSGDVVARQSGDEFLVLLRELKRVEDAGRVAQKIIDAVNQPVLLGDTGVSVGASIGIAVLNDNTPTLEQLMRAADTAMYAAKEGGRNSYAFYSDAFFEQIQRKATLEQELRQALTRNEFYLAYQPTIDLADGRVRGIETLLRWIGPSGDPRSPAEFIPIAEDCGEIIPIGRWVLEQACRQARKWDQEGIPFERIAVNVSAIQLRDSEFGAMVIDTCQKVGWAPERLELELTESALMRDSEVLRRTFALLETHGVSLSVDDFGTGFSNLHYLHRFPVRHLKIDRSFVFHLFEDPAIERISEAIVGLAHALRLRVVAEGVETDAARKRLREIGCDEAQGYLFSRPLGAREFEAWVRTRKAG</sequence>
<dbReference type="Pfam" id="PF13426">
    <property type="entry name" value="PAS_9"/>
    <property type="match status" value="1"/>
</dbReference>
<dbReference type="InterPro" id="IPR000014">
    <property type="entry name" value="PAS"/>
</dbReference>